<dbReference type="EMBL" id="BARU01035384">
    <property type="protein sequence ID" value="GAH80049.1"/>
    <property type="molecule type" value="Genomic_DNA"/>
</dbReference>
<proteinExistence type="predicted"/>
<accession>X1JP57</accession>
<dbReference type="AlphaFoldDB" id="X1JP57"/>
<name>X1JP57_9ZZZZ</name>
<gene>
    <name evidence="1" type="ORF">S03H2_55408</name>
</gene>
<reference evidence="1" key="1">
    <citation type="journal article" date="2014" name="Front. Microbiol.">
        <title>High frequency of phylogenetically diverse reductive dehalogenase-homologous genes in deep subseafloor sedimentary metagenomes.</title>
        <authorList>
            <person name="Kawai M."/>
            <person name="Futagami T."/>
            <person name="Toyoda A."/>
            <person name="Takaki Y."/>
            <person name="Nishi S."/>
            <person name="Hori S."/>
            <person name="Arai W."/>
            <person name="Tsubouchi T."/>
            <person name="Morono Y."/>
            <person name="Uchiyama I."/>
            <person name="Ito T."/>
            <person name="Fujiyama A."/>
            <person name="Inagaki F."/>
            <person name="Takami H."/>
        </authorList>
    </citation>
    <scope>NUCLEOTIDE SEQUENCE</scope>
    <source>
        <strain evidence="1">Expedition CK06-06</strain>
    </source>
</reference>
<feature type="non-terminal residue" evidence="1">
    <location>
        <position position="1"/>
    </location>
</feature>
<organism evidence="1">
    <name type="scientific">marine sediment metagenome</name>
    <dbReference type="NCBI Taxonomy" id="412755"/>
    <lineage>
        <taxon>unclassified sequences</taxon>
        <taxon>metagenomes</taxon>
        <taxon>ecological metagenomes</taxon>
    </lineage>
</organism>
<evidence type="ECO:0000313" key="1">
    <source>
        <dbReference type="EMBL" id="GAH80049.1"/>
    </source>
</evidence>
<protein>
    <submittedName>
        <fullName evidence="1">Uncharacterized protein</fullName>
    </submittedName>
</protein>
<sequence>RIRKDPPEEDIASGYLVVEHLGLEEITTWASEKDLSVQEAIAIASAYLAERSSN</sequence>
<comment type="caution">
    <text evidence="1">The sequence shown here is derived from an EMBL/GenBank/DDBJ whole genome shotgun (WGS) entry which is preliminary data.</text>
</comment>